<evidence type="ECO:0000313" key="5">
    <source>
        <dbReference type="Proteomes" id="UP000244334"/>
    </source>
</evidence>
<evidence type="ECO:0000313" key="2">
    <source>
        <dbReference type="EMBL" id="OFC63442.1"/>
    </source>
</evidence>
<accession>A0A1E7Z3U3</accession>
<proteinExistence type="predicted"/>
<evidence type="ECO:0000313" key="4">
    <source>
        <dbReference type="Proteomes" id="UP000243534"/>
    </source>
</evidence>
<dbReference type="Proteomes" id="UP000244334">
    <property type="component" value="Unassembled WGS sequence"/>
</dbReference>
<dbReference type="Pfam" id="PF04606">
    <property type="entry name" value="Ogr_Delta"/>
    <property type="match status" value="1"/>
</dbReference>
<dbReference type="Proteomes" id="UP000243534">
    <property type="component" value="Unassembled WGS sequence"/>
</dbReference>
<name>A0A1E7Z3U3_9GAMM</name>
<comment type="caution">
    <text evidence="2">The sequence shown here is derived from an EMBL/GenBank/DDBJ whole genome shotgun (WGS) entry which is preliminary data.</text>
</comment>
<keyword evidence="5" id="KW-1185">Reference proteome</keyword>
<dbReference type="InterPro" id="IPR007684">
    <property type="entry name" value="Znf_Ogr/Delta"/>
</dbReference>
<dbReference type="AlphaFoldDB" id="A0A1E7Z3U3"/>
<evidence type="ECO:0000259" key="1">
    <source>
        <dbReference type="PROSITE" id="PS51750"/>
    </source>
</evidence>
<dbReference type="EMBL" id="LJAM02000313">
    <property type="protein sequence ID" value="RAP70570.1"/>
    <property type="molecule type" value="Genomic_DNA"/>
</dbReference>
<dbReference type="SMART" id="SM01040">
    <property type="entry name" value="Bro-N"/>
    <property type="match status" value="1"/>
</dbReference>
<dbReference type="PROSITE" id="PS51750">
    <property type="entry name" value="BRO_N"/>
    <property type="match status" value="1"/>
</dbReference>
<reference evidence="2 4" key="1">
    <citation type="submission" date="2016-07" db="EMBL/GenBank/DDBJ databases">
        <authorList>
            <person name="Yuval B."/>
        </authorList>
    </citation>
    <scope>NUCLEOTIDE SEQUENCE [LARGE SCALE GENOMIC DNA]</scope>
    <source>
        <strain evidence="2 4">IL</strain>
    </source>
</reference>
<dbReference type="InterPro" id="IPR003497">
    <property type="entry name" value="BRO_N_domain"/>
</dbReference>
<dbReference type="EMBL" id="MAYS01000084">
    <property type="protein sequence ID" value="OFC63442.1"/>
    <property type="molecule type" value="Genomic_DNA"/>
</dbReference>
<sequence length="201" mass="22896">MKNVAKTELVFHETTLTTTKRKGQIWFTATDLAGALQYANVKSITNIYNKNSDEFTSAMSEVIESVTSGNLRKRVRIFSLRGAHLLAMFSRTPVAKEFRRWVLNILERDSQTELSPVKKRLNLRCPECDSQAKIIQLKKLHRMETVMHVQCVNPNCGITHHASFEYKHFVTDEIHTSAAVTQLIGTMTEYEKATALGLLLR</sequence>
<reference evidence="3 5" key="2">
    <citation type="submission" date="2018-04" db="EMBL/GenBank/DDBJ databases">
        <title>Genomes of the Obligate Erwinia dacicola and Facultative Enterobacter sp. OLF Endosymbionts of the Olive Fruit fly, Bactrocera oleae.</title>
        <authorList>
            <person name="Estes A.M."/>
            <person name="Hearn D.J."/>
            <person name="Agarwal S."/>
            <person name="Pierson E.A."/>
            <person name="Dunning-Hotopp J.C."/>
        </authorList>
    </citation>
    <scope>NUCLEOTIDE SEQUENCE [LARGE SCALE GENOMIC DNA]</scope>
    <source>
        <strain evidence="3 5">Oroville</strain>
    </source>
</reference>
<gene>
    <name evidence="3" type="ORF">ACZ87_02626</name>
    <name evidence="2" type="ORF">BBW68_05370</name>
</gene>
<organism evidence="2 4">
    <name type="scientific">Candidatus Erwinia dacicola</name>
    <dbReference type="NCBI Taxonomy" id="252393"/>
    <lineage>
        <taxon>Bacteria</taxon>
        <taxon>Pseudomonadati</taxon>
        <taxon>Pseudomonadota</taxon>
        <taxon>Gammaproteobacteria</taxon>
        <taxon>Enterobacterales</taxon>
        <taxon>Erwiniaceae</taxon>
        <taxon>Erwinia</taxon>
    </lineage>
</organism>
<dbReference type="RefSeq" id="WP_070133843.1">
    <property type="nucleotide sequence ID" value="NZ_MAYS01000084.1"/>
</dbReference>
<dbReference type="Pfam" id="PF02498">
    <property type="entry name" value="Bro-N"/>
    <property type="match status" value="1"/>
</dbReference>
<feature type="domain" description="Bro-N" evidence="1">
    <location>
        <begin position="1"/>
        <end position="122"/>
    </location>
</feature>
<protein>
    <submittedName>
        <fullName evidence="3">Ogr/Delta-like zinc finger family protein</fullName>
    </submittedName>
</protein>
<evidence type="ECO:0000313" key="3">
    <source>
        <dbReference type="EMBL" id="RAP70570.1"/>
    </source>
</evidence>